<evidence type="ECO:0000313" key="8">
    <source>
        <dbReference type="EMBL" id="KEI72726.1"/>
    </source>
</evidence>
<feature type="chain" id="PRO_5001758835" evidence="5">
    <location>
        <begin position="21"/>
        <end position="269"/>
    </location>
</feature>
<evidence type="ECO:0000256" key="3">
    <source>
        <dbReference type="ARBA" id="ARBA00022729"/>
    </source>
</evidence>
<dbReference type="SUPFAM" id="SSF53850">
    <property type="entry name" value="Periplasmic binding protein-like II"/>
    <property type="match status" value="1"/>
</dbReference>
<dbReference type="PANTHER" id="PTHR35936:SF38">
    <property type="entry name" value="GLUTAMINE-BINDING PERIPLASMIC PROTEIN"/>
    <property type="match status" value="1"/>
</dbReference>
<dbReference type="EMBL" id="JOJP01000001">
    <property type="protein sequence ID" value="KEI72726.1"/>
    <property type="molecule type" value="Genomic_DNA"/>
</dbReference>
<feature type="domain" description="Solute-binding protein family 3/N-terminal" evidence="6">
    <location>
        <begin position="39"/>
        <end position="262"/>
    </location>
</feature>
<dbReference type="GO" id="GO:0015276">
    <property type="term" value="F:ligand-gated monoatomic ion channel activity"/>
    <property type="evidence" value="ECO:0007669"/>
    <property type="project" value="InterPro"/>
</dbReference>
<evidence type="ECO:0000259" key="7">
    <source>
        <dbReference type="SMART" id="SM00079"/>
    </source>
</evidence>
<protein>
    <submittedName>
        <fullName evidence="8">Amino acid ABC transporter substrate-binding protein</fullName>
    </submittedName>
</protein>
<sequence>MKKITAMLAFLLAFSTSLFASDNDLWEKSTLNQIMERKVLRVGLDAGYMPFEMTNKQGKIVGFDVDIARQMAKAMGVKLEIVNTAWDGIIPALVTDKFDIIMSGMTLTAERNLQINFADPYIVIGQSIMVRNGLEDEVQSYKDLNDSKYTVVSKLGTTGDIAAKRYLSKAKLRLFETESEGAIEVVNGKADAFIYDLPFNAVYSSQNPGKLVHLDTPFTYEPLAWGVRKGDPDFLNWLNNFMRQIQGDGTYDKIYAKWFESSEWHKTLK</sequence>
<dbReference type="Gene3D" id="3.40.190.10">
    <property type="entry name" value="Periplasmic binding protein-like II"/>
    <property type="match status" value="2"/>
</dbReference>
<dbReference type="InterPro" id="IPR018313">
    <property type="entry name" value="SBP_3_CS"/>
</dbReference>
<keyword evidence="3 5" id="KW-0732">Signal</keyword>
<dbReference type="RefSeq" id="WP_020581393.1">
    <property type="nucleotide sequence ID" value="NZ_JOJP01000001.1"/>
</dbReference>
<dbReference type="PANTHER" id="PTHR35936">
    <property type="entry name" value="MEMBRANE-BOUND LYTIC MUREIN TRANSGLYCOSYLASE F"/>
    <property type="match status" value="1"/>
</dbReference>
<evidence type="ECO:0000256" key="5">
    <source>
        <dbReference type="SAM" id="SignalP"/>
    </source>
</evidence>
<dbReference type="Pfam" id="PF00497">
    <property type="entry name" value="SBP_bac_3"/>
    <property type="match status" value="1"/>
</dbReference>
<dbReference type="CDD" id="cd13629">
    <property type="entry name" value="PBP2_Dsm1740"/>
    <property type="match status" value="1"/>
</dbReference>
<dbReference type="InterPro" id="IPR001320">
    <property type="entry name" value="Iontro_rcpt_C"/>
</dbReference>
<dbReference type="SMART" id="SM00062">
    <property type="entry name" value="PBPb"/>
    <property type="match status" value="1"/>
</dbReference>
<evidence type="ECO:0000256" key="1">
    <source>
        <dbReference type="ARBA" id="ARBA00004196"/>
    </source>
</evidence>
<dbReference type="eggNOG" id="COG0834">
    <property type="taxonomic scope" value="Bacteria"/>
</dbReference>
<evidence type="ECO:0000313" key="9">
    <source>
        <dbReference type="Proteomes" id="UP000027997"/>
    </source>
</evidence>
<accession>A0A081KF00</accession>
<dbReference type="STRING" id="305900.GV64_20115"/>
<feature type="domain" description="Ionotropic glutamate receptor C-terminal" evidence="7">
    <location>
        <begin position="39"/>
        <end position="261"/>
    </location>
</feature>
<proteinExistence type="inferred from homology"/>
<evidence type="ECO:0000256" key="2">
    <source>
        <dbReference type="ARBA" id="ARBA00010333"/>
    </source>
</evidence>
<comment type="subcellular location">
    <subcellularLocation>
        <location evidence="1">Cell envelope</location>
    </subcellularLocation>
</comment>
<dbReference type="GO" id="GO:0030313">
    <property type="term" value="C:cell envelope"/>
    <property type="evidence" value="ECO:0007669"/>
    <property type="project" value="UniProtKB-SubCell"/>
</dbReference>
<organism evidence="8 9">
    <name type="scientific">Endozoicomonas elysicola</name>
    <dbReference type="NCBI Taxonomy" id="305900"/>
    <lineage>
        <taxon>Bacteria</taxon>
        <taxon>Pseudomonadati</taxon>
        <taxon>Pseudomonadota</taxon>
        <taxon>Gammaproteobacteria</taxon>
        <taxon>Oceanospirillales</taxon>
        <taxon>Endozoicomonadaceae</taxon>
        <taxon>Endozoicomonas</taxon>
    </lineage>
</organism>
<dbReference type="Proteomes" id="UP000027997">
    <property type="component" value="Unassembled WGS sequence"/>
</dbReference>
<reference evidence="8 9" key="1">
    <citation type="submission" date="2014-06" db="EMBL/GenBank/DDBJ databases">
        <title>Whole Genome Sequences of Three Symbiotic Endozoicomonas Bacteria.</title>
        <authorList>
            <person name="Neave M.J."/>
            <person name="Apprill A."/>
            <person name="Voolstra C.R."/>
        </authorList>
    </citation>
    <scope>NUCLEOTIDE SEQUENCE [LARGE SCALE GENOMIC DNA]</scope>
    <source>
        <strain evidence="8 9">DSM 22380</strain>
    </source>
</reference>
<dbReference type="AlphaFoldDB" id="A0A081KF00"/>
<evidence type="ECO:0000259" key="6">
    <source>
        <dbReference type="SMART" id="SM00062"/>
    </source>
</evidence>
<comment type="caution">
    <text evidence="8">The sequence shown here is derived from an EMBL/GenBank/DDBJ whole genome shotgun (WGS) entry which is preliminary data.</text>
</comment>
<comment type="similarity">
    <text evidence="2 4">Belongs to the bacterial solute-binding protein 3 family.</text>
</comment>
<feature type="signal peptide" evidence="5">
    <location>
        <begin position="1"/>
        <end position="20"/>
    </location>
</feature>
<dbReference type="GO" id="GO:0016020">
    <property type="term" value="C:membrane"/>
    <property type="evidence" value="ECO:0007669"/>
    <property type="project" value="InterPro"/>
</dbReference>
<evidence type="ECO:0000256" key="4">
    <source>
        <dbReference type="RuleBase" id="RU003744"/>
    </source>
</evidence>
<name>A0A081KF00_9GAMM</name>
<keyword evidence="9" id="KW-1185">Reference proteome</keyword>
<dbReference type="InterPro" id="IPR001638">
    <property type="entry name" value="Solute-binding_3/MltF_N"/>
</dbReference>
<dbReference type="PROSITE" id="PS01039">
    <property type="entry name" value="SBP_BACTERIAL_3"/>
    <property type="match status" value="1"/>
</dbReference>
<gene>
    <name evidence="8" type="ORF">GV64_20115</name>
</gene>
<dbReference type="SMART" id="SM00079">
    <property type="entry name" value="PBPe"/>
    <property type="match status" value="1"/>
</dbReference>